<name>A0AAV4D2W8_9GAST</name>
<reference evidence="1 2" key="1">
    <citation type="journal article" date="2021" name="Elife">
        <title>Chloroplast acquisition without the gene transfer in kleptoplastic sea slugs, Plakobranchus ocellatus.</title>
        <authorList>
            <person name="Maeda T."/>
            <person name="Takahashi S."/>
            <person name="Yoshida T."/>
            <person name="Shimamura S."/>
            <person name="Takaki Y."/>
            <person name="Nagai Y."/>
            <person name="Toyoda A."/>
            <person name="Suzuki Y."/>
            <person name="Arimoto A."/>
            <person name="Ishii H."/>
            <person name="Satoh N."/>
            <person name="Nishiyama T."/>
            <person name="Hasebe M."/>
            <person name="Maruyama T."/>
            <person name="Minagawa J."/>
            <person name="Obokata J."/>
            <person name="Shigenobu S."/>
        </authorList>
    </citation>
    <scope>NUCLEOTIDE SEQUENCE [LARGE SCALE GENOMIC DNA]</scope>
</reference>
<evidence type="ECO:0000313" key="1">
    <source>
        <dbReference type="EMBL" id="GFO38527.1"/>
    </source>
</evidence>
<keyword evidence="2" id="KW-1185">Reference proteome</keyword>
<dbReference type="Proteomes" id="UP000735302">
    <property type="component" value="Unassembled WGS sequence"/>
</dbReference>
<gene>
    <name evidence="1" type="ORF">PoB_006503200</name>
</gene>
<organism evidence="1 2">
    <name type="scientific">Plakobranchus ocellatus</name>
    <dbReference type="NCBI Taxonomy" id="259542"/>
    <lineage>
        <taxon>Eukaryota</taxon>
        <taxon>Metazoa</taxon>
        <taxon>Spiralia</taxon>
        <taxon>Lophotrochozoa</taxon>
        <taxon>Mollusca</taxon>
        <taxon>Gastropoda</taxon>
        <taxon>Heterobranchia</taxon>
        <taxon>Euthyneura</taxon>
        <taxon>Panpulmonata</taxon>
        <taxon>Sacoglossa</taxon>
        <taxon>Placobranchoidea</taxon>
        <taxon>Plakobranchidae</taxon>
        <taxon>Plakobranchus</taxon>
    </lineage>
</organism>
<comment type="caution">
    <text evidence="1">The sequence shown here is derived from an EMBL/GenBank/DDBJ whole genome shotgun (WGS) entry which is preliminary data.</text>
</comment>
<accession>A0AAV4D2W8</accession>
<evidence type="ECO:0000313" key="2">
    <source>
        <dbReference type="Proteomes" id="UP000735302"/>
    </source>
</evidence>
<proteinExistence type="predicted"/>
<dbReference type="AlphaFoldDB" id="A0AAV4D2W8"/>
<protein>
    <submittedName>
        <fullName evidence="1">Uncharacterized protein</fullName>
    </submittedName>
</protein>
<sequence length="144" mass="16320">MCVAFVSNPLIAQDTVEPLREDTKVAPTLRQGGSRSRLGVRLHHETRVFHTRASSSHVQQYMFENALFLICQYVTTHNFTDRCRAKNKASLVMQNIWPTCNSVAHSYCDISPTCRLLQVASPPVWAYAKRRPTLEATRLVMANS</sequence>
<dbReference type="EMBL" id="BLXT01007319">
    <property type="protein sequence ID" value="GFO38527.1"/>
    <property type="molecule type" value="Genomic_DNA"/>
</dbReference>